<gene>
    <name evidence="1" type="ORF">OSJNBa0009C07.6</name>
</gene>
<accession>Q6I590</accession>
<reference evidence="2" key="1">
    <citation type="journal article" date="2005" name="Nature">
        <title>The map-based sequence of the rice genome.</title>
        <authorList>
            <consortium name="International rice genome sequencing project (IRGSP)"/>
            <person name="Matsumoto T."/>
            <person name="Wu J."/>
            <person name="Kanamori H."/>
            <person name="Katayose Y."/>
            <person name="Fujisawa M."/>
            <person name="Namiki N."/>
            <person name="Mizuno H."/>
            <person name="Yamamoto K."/>
            <person name="Antonio B.A."/>
            <person name="Baba T."/>
            <person name="Sakata K."/>
            <person name="Nagamura Y."/>
            <person name="Aoki H."/>
            <person name="Arikawa K."/>
            <person name="Arita K."/>
            <person name="Bito T."/>
            <person name="Chiden Y."/>
            <person name="Fujitsuka N."/>
            <person name="Fukunaka R."/>
            <person name="Hamada M."/>
            <person name="Harada C."/>
            <person name="Hayashi A."/>
            <person name="Hijishita S."/>
            <person name="Honda M."/>
            <person name="Hosokawa S."/>
            <person name="Ichikawa Y."/>
            <person name="Idonuma A."/>
            <person name="Iijima M."/>
            <person name="Ikeda M."/>
            <person name="Ikeno M."/>
            <person name="Ito K."/>
            <person name="Ito S."/>
            <person name="Ito T."/>
            <person name="Ito Y."/>
            <person name="Ito Y."/>
            <person name="Iwabuchi A."/>
            <person name="Kamiya K."/>
            <person name="Karasawa W."/>
            <person name="Kurita K."/>
            <person name="Katagiri S."/>
            <person name="Kikuta A."/>
            <person name="Kobayashi H."/>
            <person name="Kobayashi N."/>
            <person name="Machita K."/>
            <person name="Maehara T."/>
            <person name="Masukawa M."/>
            <person name="Mizubayashi T."/>
            <person name="Mukai Y."/>
            <person name="Nagasaki H."/>
            <person name="Nagata Y."/>
            <person name="Naito S."/>
            <person name="Nakashima M."/>
            <person name="Nakama Y."/>
            <person name="Nakamichi Y."/>
            <person name="Nakamura M."/>
            <person name="Meguro A."/>
            <person name="Negishi M."/>
            <person name="Ohta I."/>
            <person name="Ohta T."/>
            <person name="Okamoto M."/>
            <person name="Ono N."/>
            <person name="Saji S."/>
            <person name="Sakaguchi M."/>
            <person name="Sakai K."/>
            <person name="Shibata M."/>
            <person name="Shimokawa T."/>
            <person name="Song J."/>
            <person name="Takazaki Y."/>
            <person name="Terasawa K."/>
            <person name="Tsugane M."/>
            <person name="Tsuji K."/>
            <person name="Ueda S."/>
            <person name="Waki K."/>
            <person name="Yamagata H."/>
            <person name="Yamamoto M."/>
            <person name="Yamamoto S."/>
            <person name="Yamane H."/>
            <person name="Yoshiki S."/>
            <person name="Yoshihara R."/>
            <person name="Yukawa K."/>
            <person name="Zhong H."/>
            <person name="Yano M."/>
            <person name="Yuan Q."/>
            <person name="Ouyang S."/>
            <person name="Liu J."/>
            <person name="Jones K.M."/>
            <person name="Gansberger K."/>
            <person name="Moffat K."/>
            <person name="Hill J."/>
            <person name="Bera J."/>
            <person name="Fadrosh D."/>
            <person name="Jin S."/>
            <person name="Johri S."/>
            <person name="Kim M."/>
            <person name="Overton L."/>
            <person name="Reardon M."/>
            <person name="Tsitrin T."/>
            <person name="Vuong H."/>
            <person name="Weaver B."/>
            <person name="Ciecko A."/>
            <person name="Tallon L."/>
            <person name="Jackson J."/>
            <person name="Pai G."/>
            <person name="Aken S.V."/>
            <person name="Utterback T."/>
            <person name="Reidmuller S."/>
            <person name="Feldblyum T."/>
            <person name="Hsiao J."/>
            <person name="Zismann V."/>
            <person name="Iobst S."/>
            <person name="de Vazeille A.R."/>
            <person name="Buell C.R."/>
            <person name="Ying K."/>
            <person name="Li Y."/>
            <person name="Lu T."/>
            <person name="Huang Y."/>
            <person name="Zhao Q."/>
            <person name="Feng Q."/>
            <person name="Zhang L."/>
            <person name="Zhu J."/>
            <person name="Weng Q."/>
            <person name="Mu J."/>
            <person name="Lu Y."/>
            <person name="Fan D."/>
            <person name="Liu Y."/>
            <person name="Guan J."/>
            <person name="Zhang Y."/>
            <person name="Yu S."/>
            <person name="Liu X."/>
            <person name="Zhang Y."/>
            <person name="Hong G."/>
            <person name="Han B."/>
            <person name="Choisne N."/>
            <person name="Demange N."/>
            <person name="Orjeda G."/>
            <person name="Samain S."/>
            <person name="Cattolico L."/>
            <person name="Pelletier E."/>
            <person name="Couloux A."/>
            <person name="Segurens B."/>
            <person name="Wincker P."/>
            <person name="D'Hont A."/>
            <person name="Scarpelli C."/>
            <person name="Weissenbach J."/>
            <person name="Salanoubat M."/>
            <person name="Quetier F."/>
            <person name="Yu Y."/>
            <person name="Kim H.R."/>
            <person name="Rambo T."/>
            <person name="Currie J."/>
            <person name="Collura K."/>
            <person name="Luo M."/>
            <person name="Yang T."/>
            <person name="Ammiraju J.S.S."/>
            <person name="Engler F."/>
            <person name="Soderlund C."/>
            <person name="Wing R.A."/>
            <person name="Palmer L.E."/>
            <person name="de la Bastide M."/>
            <person name="Spiegel L."/>
            <person name="Nascimento L."/>
            <person name="Zutavern T."/>
            <person name="O'Shaughnessy A."/>
            <person name="Dike S."/>
            <person name="Dedhia N."/>
            <person name="Preston R."/>
            <person name="Balija V."/>
            <person name="McCombie W.R."/>
            <person name="Chow T."/>
            <person name="Chen H."/>
            <person name="Chung M."/>
            <person name="Chen C."/>
            <person name="Shaw J."/>
            <person name="Wu H."/>
            <person name="Hsiao K."/>
            <person name="Chao Y."/>
            <person name="Chu M."/>
            <person name="Cheng C."/>
            <person name="Hour A."/>
            <person name="Lee P."/>
            <person name="Lin S."/>
            <person name="Lin Y."/>
            <person name="Liou J."/>
            <person name="Liu S."/>
            <person name="Hsing Y."/>
            <person name="Raghuvanshi S."/>
            <person name="Mohanty A."/>
            <person name="Bharti A.K."/>
            <person name="Gaur A."/>
            <person name="Gupta V."/>
            <person name="Kumar D."/>
            <person name="Ravi V."/>
            <person name="Vij S."/>
            <person name="Kapur A."/>
            <person name="Khurana P."/>
            <person name="Khurana P."/>
            <person name="Khurana J.P."/>
            <person name="Tyagi A.K."/>
            <person name="Gaikwad K."/>
            <person name="Singh A."/>
            <person name="Dalal V."/>
            <person name="Srivastava S."/>
            <person name="Dixit A."/>
            <person name="Pal A.K."/>
            <person name="Ghazi I.A."/>
            <person name="Yadav M."/>
            <person name="Pandit A."/>
            <person name="Bhargava A."/>
            <person name="Sureshbabu K."/>
            <person name="Batra K."/>
            <person name="Sharma T.R."/>
            <person name="Mohapatra T."/>
            <person name="Singh N.K."/>
            <person name="Messing J."/>
            <person name="Nelson A.B."/>
            <person name="Fuks G."/>
            <person name="Kavchok S."/>
            <person name="Keizer G."/>
            <person name="Linton E."/>
            <person name="Llaca V."/>
            <person name="Song R."/>
            <person name="Tanyolac B."/>
            <person name="Young S."/>
            <person name="Ho-Il K."/>
            <person name="Hahn J.H."/>
            <person name="Sangsakoo G."/>
            <person name="Vanavichit A."/>
            <person name="de Mattos Luiz.A.T."/>
            <person name="Zimmer P.D."/>
            <person name="Malone G."/>
            <person name="Dellagostin O."/>
            <person name="de Oliveira A.C."/>
            <person name="Bevan M."/>
            <person name="Bancroft I."/>
            <person name="Minx P."/>
            <person name="Cordum H."/>
            <person name="Wilson R."/>
            <person name="Cheng Z."/>
            <person name="Jin W."/>
            <person name="Jiang J."/>
            <person name="Leong S.A."/>
            <person name="Iwama H."/>
            <person name="Gojobori T."/>
            <person name="Itoh T."/>
            <person name="Niimura Y."/>
            <person name="Fujii Y."/>
            <person name="Habara T."/>
            <person name="Sakai H."/>
            <person name="Sato Y."/>
            <person name="Wilson G."/>
            <person name="Kumar K."/>
            <person name="McCouch S."/>
            <person name="Juretic N."/>
            <person name="Hoen D."/>
            <person name="Wright S."/>
            <person name="Bruskiewich R."/>
            <person name="Bureau T."/>
            <person name="Miyao A."/>
            <person name="Hirochika H."/>
            <person name="Nishikawa T."/>
            <person name="Kadowaki K."/>
            <person name="Sugiura M."/>
            <person name="Burr B."/>
            <person name="Sasaki T."/>
        </authorList>
    </citation>
    <scope>NUCLEOTIDE SEQUENCE [LARGE SCALE GENOMIC DNA]</scope>
    <source>
        <strain evidence="2">cv. Nipponbare</strain>
    </source>
</reference>
<organism evidence="1 2">
    <name type="scientific">Oryza sativa subsp. japonica</name>
    <name type="common">Rice</name>
    <dbReference type="NCBI Taxonomy" id="39947"/>
    <lineage>
        <taxon>Eukaryota</taxon>
        <taxon>Viridiplantae</taxon>
        <taxon>Streptophyta</taxon>
        <taxon>Embryophyta</taxon>
        <taxon>Tracheophyta</taxon>
        <taxon>Spermatophyta</taxon>
        <taxon>Magnoliopsida</taxon>
        <taxon>Liliopsida</taxon>
        <taxon>Poales</taxon>
        <taxon>Poaceae</taxon>
        <taxon>BOP clade</taxon>
        <taxon>Oryzoideae</taxon>
        <taxon>Oryzeae</taxon>
        <taxon>Oryzinae</taxon>
        <taxon>Oryza</taxon>
        <taxon>Oryza sativa</taxon>
    </lineage>
</organism>
<dbReference type="EMBL" id="AC137608">
    <property type="protein sequence ID" value="AAT47061.1"/>
    <property type="molecule type" value="Genomic_DNA"/>
</dbReference>
<dbReference type="AlphaFoldDB" id="Q6I590"/>
<dbReference type="Proteomes" id="UP000000763">
    <property type="component" value="Chromosome 5"/>
</dbReference>
<protein>
    <submittedName>
        <fullName evidence="1">Uncharacterized protein</fullName>
    </submittedName>
</protein>
<reference evidence="2" key="2">
    <citation type="journal article" date="2008" name="Nucleic Acids Res.">
        <title>The rice annotation project database (RAP-DB): 2008 update.</title>
        <authorList>
            <consortium name="The rice annotation project (RAP)"/>
        </authorList>
    </citation>
    <scope>GENOME REANNOTATION</scope>
    <source>
        <strain evidence="2">cv. Nipponbare</strain>
    </source>
</reference>
<name>Q6I590_ORYSJ</name>
<evidence type="ECO:0000313" key="1">
    <source>
        <dbReference type="EMBL" id="AAT47061.1"/>
    </source>
</evidence>
<sequence length="100" mass="11607">MEWNGSGAAALSICFVVQTPTYMHRRHILQELAKLYYIILPPFHNILRTYGRPSFEWWSKKTGNRIVEGKMSTTRRAKWPTGDNNLDDRGRCHKAIHGAH</sequence>
<proteinExistence type="predicted"/>
<evidence type="ECO:0000313" key="2">
    <source>
        <dbReference type="Proteomes" id="UP000000763"/>
    </source>
</evidence>